<dbReference type="EMBL" id="PISD01000018">
    <property type="protein sequence ID" value="PKG29234.1"/>
    <property type="molecule type" value="Genomic_DNA"/>
</dbReference>
<dbReference type="InterPro" id="IPR015943">
    <property type="entry name" value="WD40/YVTN_repeat-like_dom_sf"/>
</dbReference>
<dbReference type="RefSeq" id="WP_066191892.1">
    <property type="nucleotide sequence ID" value="NZ_JAFDQP010000011.1"/>
</dbReference>
<protein>
    <recommendedName>
        <fullName evidence="3">Sortilin N-terminal domain-containing protein</fullName>
    </recommendedName>
</protein>
<feature type="domain" description="Sortilin N-terminal" evidence="3">
    <location>
        <begin position="125"/>
        <end position="259"/>
    </location>
</feature>
<dbReference type="NCBIfam" id="NF045728">
    <property type="entry name" value="glycosyl_F510_1955"/>
    <property type="match status" value="1"/>
</dbReference>
<evidence type="ECO:0000256" key="1">
    <source>
        <dbReference type="ARBA" id="ARBA00022737"/>
    </source>
</evidence>
<evidence type="ECO:0000313" key="5">
    <source>
        <dbReference type="Proteomes" id="UP000233343"/>
    </source>
</evidence>
<proteinExistence type="predicted"/>
<evidence type="ECO:0000256" key="2">
    <source>
        <dbReference type="SAM" id="SignalP"/>
    </source>
</evidence>
<gene>
    <name evidence="4" type="ORF">CWS20_09595</name>
</gene>
<dbReference type="Gene3D" id="2.130.10.10">
    <property type="entry name" value="YVTN repeat-like/Quinoprotein amine dehydrogenase"/>
    <property type="match status" value="1"/>
</dbReference>
<evidence type="ECO:0000259" key="3">
    <source>
        <dbReference type="Pfam" id="PF15902"/>
    </source>
</evidence>
<feature type="signal peptide" evidence="2">
    <location>
        <begin position="1"/>
        <end position="23"/>
    </location>
</feature>
<name>A0A2N0ZIC0_9BACI</name>
<dbReference type="PROSITE" id="PS51257">
    <property type="entry name" value="PROKAR_LIPOPROTEIN"/>
    <property type="match status" value="1"/>
</dbReference>
<keyword evidence="2" id="KW-0732">Signal</keyword>
<evidence type="ECO:0000313" key="4">
    <source>
        <dbReference type="EMBL" id="PKG29234.1"/>
    </source>
</evidence>
<keyword evidence="5" id="KW-1185">Reference proteome</keyword>
<keyword evidence="1" id="KW-0677">Repeat</keyword>
<dbReference type="AlphaFoldDB" id="A0A2N0ZIC0"/>
<dbReference type="Proteomes" id="UP000233343">
    <property type="component" value="Unassembled WGS sequence"/>
</dbReference>
<accession>A0A2N0ZIC0</accession>
<sequence length="323" mass="35790">MKWKYSVGLLLFFLIFMTGCSSSDEKETKNTEAPQQTTEDNRKFETVAASPKQLEQLQGIGYPGNDDGLYIATTDGLKIYRENKWFENTAENHNFYGFSAVSDGFYTSGMKANASKDNNAALGVSKSTDKGATIQPVSLSGKEAFQFLSAGYKTETLYLIQQEDSNELAQGVYISNDGGKSWDPLALNGMDANTLGMIAPHPEDNEIMAMATRSGIYLSEDSGESMELISDPVMVTALAFSNDTLFYSSVENEKIKLNKLDLESRKIEEIDIPFLKYDNPITFITVNQNSEQTVAFSTYLSDVYETTDLGESWSLLLSNGRIE</sequence>
<dbReference type="InterPro" id="IPR031778">
    <property type="entry name" value="Sortilin_N"/>
</dbReference>
<dbReference type="Pfam" id="PF15902">
    <property type="entry name" value="Sortilin-Vps10"/>
    <property type="match status" value="1"/>
</dbReference>
<dbReference type="SUPFAM" id="SSF110296">
    <property type="entry name" value="Oligoxyloglucan reducing end-specific cellobiohydrolase"/>
    <property type="match status" value="1"/>
</dbReference>
<organism evidence="4 5">
    <name type="scientific">Cytobacillus horneckiae</name>
    <dbReference type="NCBI Taxonomy" id="549687"/>
    <lineage>
        <taxon>Bacteria</taxon>
        <taxon>Bacillati</taxon>
        <taxon>Bacillota</taxon>
        <taxon>Bacilli</taxon>
        <taxon>Bacillales</taxon>
        <taxon>Bacillaceae</taxon>
        <taxon>Cytobacillus</taxon>
    </lineage>
</organism>
<feature type="chain" id="PRO_5014605707" description="Sortilin N-terminal domain-containing protein" evidence="2">
    <location>
        <begin position="24"/>
        <end position="323"/>
    </location>
</feature>
<dbReference type="InterPro" id="IPR054817">
    <property type="entry name" value="Glycosyl_F510_1955-like"/>
</dbReference>
<reference evidence="4 5" key="1">
    <citation type="journal article" date="2010" name="Int. J. Syst. Evol. Microbiol.">
        <title>Bacillus horneckiae sp. nov., isolated from a spacecraft-assembly clean room.</title>
        <authorList>
            <person name="Vaishampayan P."/>
            <person name="Probst A."/>
            <person name="Krishnamurthi S."/>
            <person name="Ghosh S."/>
            <person name="Osman S."/>
            <person name="McDowall A."/>
            <person name="Ruckmani A."/>
            <person name="Mayilraj S."/>
            <person name="Venkateswaran K."/>
        </authorList>
    </citation>
    <scope>NUCLEOTIDE SEQUENCE [LARGE SCALE GENOMIC DNA]</scope>
    <source>
        <strain evidence="5">1PO1SC</strain>
    </source>
</reference>
<comment type="caution">
    <text evidence="4">The sequence shown here is derived from an EMBL/GenBank/DDBJ whole genome shotgun (WGS) entry which is preliminary data.</text>
</comment>